<accession>A0AB39HAR1</accession>
<dbReference type="InterPro" id="IPR010710">
    <property type="entry name" value="DUF1289"/>
</dbReference>
<evidence type="ECO:0000256" key="1">
    <source>
        <dbReference type="SAM" id="MobiDB-lite"/>
    </source>
</evidence>
<dbReference type="PANTHER" id="PTHR35175:SF1">
    <property type="entry name" value="OXIDOREDUCTASE"/>
    <property type="match status" value="1"/>
</dbReference>
<organism evidence="2">
    <name type="scientific">Vibrio sp. HB236076</name>
    <dbReference type="NCBI Taxonomy" id="3232307"/>
    <lineage>
        <taxon>Bacteria</taxon>
        <taxon>Pseudomonadati</taxon>
        <taxon>Pseudomonadota</taxon>
        <taxon>Gammaproteobacteria</taxon>
        <taxon>Vibrionales</taxon>
        <taxon>Vibrionaceae</taxon>
        <taxon>Vibrio</taxon>
    </lineage>
</organism>
<protein>
    <submittedName>
        <fullName evidence="2">DUF1289 domain-containing protein</fullName>
    </submittedName>
</protein>
<feature type="region of interest" description="Disordered" evidence="1">
    <location>
        <begin position="74"/>
        <end position="97"/>
    </location>
</feature>
<dbReference type="KEGG" id="vih:AB0763_07970"/>
<evidence type="ECO:0000313" key="2">
    <source>
        <dbReference type="EMBL" id="XDK24163.1"/>
    </source>
</evidence>
<gene>
    <name evidence="2" type="ORF">AB0763_07970</name>
</gene>
<dbReference type="PANTHER" id="PTHR35175">
    <property type="entry name" value="DUF1289 DOMAIN-CONTAINING PROTEIN"/>
    <property type="match status" value="1"/>
</dbReference>
<proteinExistence type="predicted"/>
<dbReference type="EMBL" id="CP162601">
    <property type="protein sequence ID" value="XDK24163.1"/>
    <property type="molecule type" value="Genomic_DNA"/>
</dbReference>
<sequence>MYNYCTKIRVGVVVQQLEFFSVPSPCVGVCHLDEKGYCLGCMRKRQERFNWLSMTPAEQKAVLRLCQLRYRRRQGNRDHTKAQPEPIDITHSQDSLF</sequence>
<dbReference type="AlphaFoldDB" id="A0AB39HAR1"/>
<reference evidence="2" key="1">
    <citation type="submission" date="2024-07" db="EMBL/GenBank/DDBJ databases">
        <title>Genome Analysis of a Potential Novel Vibrio Species Secreting pH- and Thermo-stable Alginate Lyase and its Application in Producing Alginate Oligosaccharides.</title>
        <authorList>
            <person name="Huang H."/>
            <person name="Bao K."/>
        </authorList>
    </citation>
    <scope>NUCLEOTIDE SEQUENCE</scope>
    <source>
        <strain evidence="2">HB236076</strain>
    </source>
</reference>
<dbReference type="RefSeq" id="WP_306100222.1">
    <property type="nucleotide sequence ID" value="NZ_CP162601.1"/>
</dbReference>
<name>A0AB39HAR1_9VIBR</name>
<dbReference type="Pfam" id="PF06945">
    <property type="entry name" value="DUF1289"/>
    <property type="match status" value="1"/>
</dbReference>